<comment type="caution">
    <text evidence="3">The sequence shown here is derived from an EMBL/GenBank/DDBJ whole genome shotgun (WGS) entry which is preliminary data.</text>
</comment>
<sequence length="507" mass="54964">MDVLRPDLQFMAASDGDEAQRRRWSRLAPAPVPRLRAWSLTRMRKCLGLARTFGPFALRSGLEWRRGELAEPAAQATRAAELRRLLEAAGPTFIKLGQALASRPDLLPAPALRELLQLCDQCPAFDWELARAVLAEGLRAEPGQVFGGVGGAPRPVSAASLGQVYRWEYGGRDVAVKVQRPDLRHAVSLDLYLIRGLAVALRAVVRRLTRQRTDHVMLVDVWAAGTWSELDYLAEGGSQEQFKEALEALMPGRLYIPEVVWEVTSSKVLVTEWVEGPKLAACSPEVVQKLVPVGIECFCLQLLELGIFHSDPHPGNILVRDGQLVLIDFGLVARIDRPDMNRLTFMTVHLISGDYVRLFDDLVALGFLPSDADRESIVAVLSKVLDLTVQAGSDMRARAKNFKTVSDDLNQIFFELPFELALLLGAALACGRPGAPPLLTRAILTLEGIAMAGDESFDIFQAAYPFALRQARGLLLRGDAAASAGLVAGALALASATGAEAAAAAAP</sequence>
<dbReference type="Gene3D" id="1.10.510.10">
    <property type="entry name" value="Transferase(Phosphotransferase) domain 1"/>
    <property type="match status" value="1"/>
</dbReference>
<protein>
    <recommendedName>
        <fullName evidence="2">Protein kinase domain-containing protein</fullName>
    </recommendedName>
</protein>
<dbReference type="EMBL" id="CAUYUJ010018719">
    <property type="protein sequence ID" value="CAK0885811.1"/>
    <property type="molecule type" value="Genomic_DNA"/>
</dbReference>
<keyword evidence="4" id="KW-1185">Reference proteome</keyword>
<dbReference type="PROSITE" id="PS50011">
    <property type="entry name" value="PROTEIN_KINASE_DOM"/>
    <property type="match status" value="1"/>
</dbReference>
<dbReference type="InterPro" id="IPR050154">
    <property type="entry name" value="UbiB_kinase"/>
</dbReference>
<reference evidence="3" key="1">
    <citation type="submission" date="2023-10" db="EMBL/GenBank/DDBJ databases">
        <authorList>
            <person name="Chen Y."/>
            <person name="Shah S."/>
            <person name="Dougan E. K."/>
            <person name="Thang M."/>
            <person name="Chan C."/>
        </authorList>
    </citation>
    <scope>NUCLEOTIDE SEQUENCE [LARGE SCALE GENOMIC DNA]</scope>
</reference>
<dbReference type="PANTHER" id="PTHR10566:SF113">
    <property type="entry name" value="PROTEIN ACTIVITY OF BC1 COMPLEX KINASE 7, CHLOROPLASTIC"/>
    <property type="match status" value="1"/>
</dbReference>
<name>A0ABN9WH81_9DINO</name>
<dbReference type="Proteomes" id="UP001189429">
    <property type="component" value="Unassembled WGS sequence"/>
</dbReference>
<dbReference type="InterPro" id="IPR000719">
    <property type="entry name" value="Prot_kinase_dom"/>
</dbReference>
<dbReference type="InterPro" id="IPR004147">
    <property type="entry name" value="ABC1_dom"/>
</dbReference>
<dbReference type="PANTHER" id="PTHR10566">
    <property type="entry name" value="CHAPERONE-ACTIVITY OF BC1 COMPLEX CABC1 -RELATED"/>
    <property type="match status" value="1"/>
</dbReference>
<dbReference type="InterPro" id="IPR011009">
    <property type="entry name" value="Kinase-like_dom_sf"/>
</dbReference>
<evidence type="ECO:0000256" key="1">
    <source>
        <dbReference type="ARBA" id="ARBA00009670"/>
    </source>
</evidence>
<proteinExistence type="inferred from homology"/>
<accession>A0ABN9WH81</accession>
<evidence type="ECO:0000259" key="2">
    <source>
        <dbReference type="PROSITE" id="PS50011"/>
    </source>
</evidence>
<dbReference type="SUPFAM" id="SSF56112">
    <property type="entry name" value="Protein kinase-like (PK-like)"/>
    <property type="match status" value="1"/>
</dbReference>
<evidence type="ECO:0000313" key="4">
    <source>
        <dbReference type="Proteomes" id="UP001189429"/>
    </source>
</evidence>
<dbReference type="CDD" id="cd05121">
    <property type="entry name" value="ABC1_ADCK3-like"/>
    <property type="match status" value="1"/>
</dbReference>
<dbReference type="Pfam" id="PF03109">
    <property type="entry name" value="ABC1"/>
    <property type="match status" value="1"/>
</dbReference>
<feature type="domain" description="Protein kinase" evidence="2">
    <location>
        <begin position="150"/>
        <end position="444"/>
    </location>
</feature>
<evidence type="ECO:0000313" key="3">
    <source>
        <dbReference type="EMBL" id="CAK0885811.1"/>
    </source>
</evidence>
<gene>
    <name evidence="3" type="ORF">PCOR1329_LOCUS67312</name>
</gene>
<comment type="similarity">
    <text evidence="1">Belongs to the protein kinase superfamily. ADCK protein kinase family.</text>
</comment>
<organism evidence="3 4">
    <name type="scientific">Prorocentrum cordatum</name>
    <dbReference type="NCBI Taxonomy" id="2364126"/>
    <lineage>
        <taxon>Eukaryota</taxon>
        <taxon>Sar</taxon>
        <taxon>Alveolata</taxon>
        <taxon>Dinophyceae</taxon>
        <taxon>Prorocentrales</taxon>
        <taxon>Prorocentraceae</taxon>
        <taxon>Prorocentrum</taxon>
    </lineage>
</organism>